<protein>
    <recommendedName>
        <fullName evidence="1">Uroporphyrinogen decarboxylase (URO-D) domain-containing protein</fullName>
    </recommendedName>
</protein>
<dbReference type="AlphaFoldDB" id="A0A6P1M7F7"/>
<evidence type="ECO:0000259" key="1">
    <source>
        <dbReference type="Pfam" id="PF01208"/>
    </source>
</evidence>
<organism evidence="2 3">
    <name type="scientific">Tichowtungia aerotolerans</name>
    <dbReference type="NCBI Taxonomy" id="2697043"/>
    <lineage>
        <taxon>Bacteria</taxon>
        <taxon>Pseudomonadati</taxon>
        <taxon>Kiritimatiellota</taxon>
        <taxon>Tichowtungiia</taxon>
        <taxon>Tichowtungiales</taxon>
        <taxon>Tichowtungiaceae</taxon>
        <taxon>Tichowtungia</taxon>
    </lineage>
</organism>
<dbReference type="InterPro" id="IPR038071">
    <property type="entry name" value="UROD/MetE-like_sf"/>
</dbReference>
<dbReference type="PANTHER" id="PTHR47099:SF1">
    <property type="entry name" value="METHYLCOBAMIDE:COM METHYLTRANSFERASE MTBA"/>
    <property type="match status" value="1"/>
</dbReference>
<accession>A0A6P1M7F7</accession>
<sequence>MNSRERVERAISFEIPDRVPFNFWMDRLRMDELNAKYGEDFRVRHFGADVVEAMSMVPFPSGRFEKRCGTPWMVESLFKDWSETPDIELPDPNDPALTANCEAMLKKYPDKAVIANVPNVLTHVEMMISQADFYMDLMDEPERVDVFFHRMSDIMAVLAERLCTLDITALYVMDDVAANSGLLMSPAQLREHILPHWKKVIDVAHAAGKPIFFHTDGKVKELYDLFADELNVRMLNPLQPDLQDVGAFADEYKGRTGIYGGLYTGRIHMMSPEKIRAHVFDLFEQAGPGGGLIASSHDLDISTTEEQLDALVGAIKECTY</sequence>
<dbReference type="GO" id="GO:0006779">
    <property type="term" value="P:porphyrin-containing compound biosynthetic process"/>
    <property type="evidence" value="ECO:0007669"/>
    <property type="project" value="InterPro"/>
</dbReference>
<dbReference type="GO" id="GO:0004853">
    <property type="term" value="F:uroporphyrinogen decarboxylase activity"/>
    <property type="evidence" value="ECO:0007669"/>
    <property type="project" value="InterPro"/>
</dbReference>
<dbReference type="EMBL" id="CP047593">
    <property type="protein sequence ID" value="QHI70679.1"/>
    <property type="molecule type" value="Genomic_DNA"/>
</dbReference>
<evidence type="ECO:0000313" key="2">
    <source>
        <dbReference type="EMBL" id="QHI70679.1"/>
    </source>
</evidence>
<feature type="domain" description="Uroporphyrinogen decarboxylase (URO-D)" evidence="1">
    <location>
        <begin position="71"/>
        <end position="317"/>
    </location>
</feature>
<dbReference type="PANTHER" id="PTHR47099">
    <property type="entry name" value="METHYLCOBAMIDE:COM METHYLTRANSFERASE MTBA"/>
    <property type="match status" value="1"/>
</dbReference>
<reference evidence="2 3" key="1">
    <citation type="submission" date="2020-01" db="EMBL/GenBank/DDBJ databases">
        <title>Ponticoccus aerotolerans gen. nov., sp. nov., an anaerobic bacterium and proposal of Ponticoccusceae fam. nov., Ponticoccusles ord. nov. and Ponticoccuse classis nov. in the phylum Kiritimatiellaeota.</title>
        <authorList>
            <person name="Zhou L.Y."/>
            <person name="Du Z.J."/>
        </authorList>
    </citation>
    <scope>NUCLEOTIDE SEQUENCE [LARGE SCALE GENOMIC DNA]</scope>
    <source>
        <strain evidence="2 3">S-5007</strain>
    </source>
</reference>
<name>A0A6P1M7F7_9BACT</name>
<dbReference type="Pfam" id="PF01208">
    <property type="entry name" value="URO-D"/>
    <property type="match status" value="1"/>
</dbReference>
<keyword evidence="3" id="KW-1185">Reference proteome</keyword>
<evidence type="ECO:0000313" key="3">
    <source>
        <dbReference type="Proteomes" id="UP000464954"/>
    </source>
</evidence>
<dbReference type="SUPFAM" id="SSF51726">
    <property type="entry name" value="UROD/MetE-like"/>
    <property type="match status" value="1"/>
</dbReference>
<dbReference type="Proteomes" id="UP000464954">
    <property type="component" value="Chromosome"/>
</dbReference>
<dbReference type="KEGG" id="taer:GT409_14940"/>
<dbReference type="RefSeq" id="WP_160629851.1">
    <property type="nucleotide sequence ID" value="NZ_CP047593.1"/>
</dbReference>
<dbReference type="Gene3D" id="3.20.20.210">
    <property type="match status" value="1"/>
</dbReference>
<dbReference type="InterPro" id="IPR000257">
    <property type="entry name" value="Uroporphyrinogen_deCOase"/>
</dbReference>
<proteinExistence type="predicted"/>
<dbReference type="InterPro" id="IPR052024">
    <property type="entry name" value="Methanogen_methyltrans"/>
</dbReference>
<gene>
    <name evidence="2" type="ORF">GT409_14940</name>
</gene>